<dbReference type="PANTHER" id="PTHR45847">
    <property type="entry name" value="FATTY ACID AMIDE HYDROLASE"/>
    <property type="match status" value="1"/>
</dbReference>
<dbReference type="STRING" id="879819.A0A0J0XH48"/>
<dbReference type="Gene3D" id="3.90.1300.10">
    <property type="entry name" value="Amidase signature (AS) domain"/>
    <property type="match status" value="1"/>
</dbReference>
<organism evidence="8 9">
    <name type="scientific">Cutaneotrichosporon oleaginosum</name>
    <dbReference type="NCBI Taxonomy" id="879819"/>
    <lineage>
        <taxon>Eukaryota</taxon>
        <taxon>Fungi</taxon>
        <taxon>Dikarya</taxon>
        <taxon>Basidiomycota</taxon>
        <taxon>Agaricomycotina</taxon>
        <taxon>Tremellomycetes</taxon>
        <taxon>Trichosporonales</taxon>
        <taxon>Trichosporonaceae</taxon>
        <taxon>Cutaneotrichosporon</taxon>
    </lineage>
</organism>
<name>A0A0J0XH48_9TREE</name>
<feature type="binding site" evidence="6">
    <location>
        <position position="204"/>
    </location>
    <ligand>
        <name>substrate</name>
    </ligand>
</feature>
<evidence type="ECO:0000256" key="6">
    <source>
        <dbReference type="PIRSR" id="PIRSR001221-2"/>
    </source>
</evidence>
<feature type="binding site" evidence="6">
    <location>
        <position position="178"/>
    </location>
    <ligand>
        <name>substrate</name>
    </ligand>
</feature>
<dbReference type="Proteomes" id="UP000053611">
    <property type="component" value="Unassembled WGS sequence"/>
</dbReference>
<keyword evidence="9" id="KW-1185">Reference proteome</keyword>
<feature type="active site" description="Charge relay system" evidence="5">
    <location>
        <position position="116"/>
    </location>
</feature>
<dbReference type="EC" id="3.5.1.4" evidence="3"/>
<dbReference type="RefSeq" id="XP_018276853.1">
    <property type="nucleotide sequence ID" value="XM_018420944.1"/>
</dbReference>
<evidence type="ECO:0000256" key="3">
    <source>
        <dbReference type="ARBA" id="ARBA00012922"/>
    </source>
</evidence>
<feature type="domain" description="Amidase" evidence="7">
    <location>
        <begin position="62"/>
        <end position="565"/>
    </location>
</feature>
<dbReference type="GO" id="GO:0004040">
    <property type="term" value="F:amidase activity"/>
    <property type="evidence" value="ECO:0007669"/>
    <property type="project" value="UniProtKB-EC"/>
</dbReference>
<keyword evidence="4" id="KW-0378">Hydrolase</keyword>
<dbReference type="GO" id="GO:0017064">
    <property type="term" value="F:fatty acid amide hydrolase activity"/>
    <property type="evidence" value="ECO:0007669"/>
    <property type="project" value="TreeGrafter"/>
</dbReference>
<dbReference type="GO" id="GO:0009062">
    <property type="term" value="P:fatty acid catabolic process"/>
    <property type="evidence" value="ECO:0007669"/>
    <property type="project" value="TreeGrafter"/>
</dbReference>
<dbReference type="InterPro" id="IPR036928">
    <property type="entry name" value="AS_sf"/>
</dbReference>
<evidence type="ECO:0000259" key="7">
    <source>
        <dbReference type="Pfam" id="PF01425"/>
    </source>
</evidence>
<dbReference type="SUPFAM" id="SSF75304">
    <property type="entry name" value="Amidase signature (AS) enzymes"/>
    <property type="match status" value="1"/>
</dbReference>
<dbReference type="GeneID" id="28981547"/>
<evidence type="ECO:0000256" key="5">
    <source>
        <dbReference type="PIRSR" id="PIRSR001221-1"/>
    </source>
</evidence>
<dbReference type="PIRSF" id="PIRSF001221">
    <property type="entry name" value="Amidase_fungi"/>
    <property type="match status" value="1"/>
</dbReference>
<evidence type="ECO:0000256" key="1">
    <source>
        <dbReference type="ARBA" id="ARBA00001311"/>
    </source>
</evidence>
<feature type="active site" description="Charge relay system" evidence="5">
    <location>
        <position position="204"/>
    </location>
</feature>
<feature type="active site" description="Acyl-ester intermediate" evidence="5">
    <location>
        <position position="228"/>
    </location>
</feature>
<dbReference type="Pfam" id="PF01425">
    <property type="entry name" value="Amidase"/>
    <property type="match status" value="1"/>
</dbReference>
<dbReference type="FunFam" id="3.90.1300.10:FF:000003">
    <property type="entry name" value="Amidase signature enzyme"/>
    <property type="match status" value="1"/>
</dbReference>
<dbReference type="EMBL" id="KQ087236">
    <property type="protein sequence ID" value="KLT40362.1"/>
    <property type="molecule type" value="Genomic_DNA"/>
</dbReference>
<evidence type="ECO:0000256" key="4">
    <source>
        <dbReference type="ARBA" id="ARBA00022801"/>
    </source>
</evidence>
<dbReference type="OrthoDB" id="6428749at2759"/>
<evidence type="ECO:0000313" key="8">
    <source>
        <dbReference type="EMBL" id="KLT40362.1"/>
    </source>
</evidence>
<dbReference type="PANTHER" id="PTHR45847:SF6">
    <property type="entry name" value="FATTY ACID AMIDE HYDROLASE"/>
    <property type="match status" value="1"/>
</dbReference>
<comment type="similarity">
    <text evidence="2">Belongs to the amidase family.</text>
</comment>
<dbReference type="InterPro" id="IPR023631">
    <property type="entry name" value="Amidase_dom"/>
</dbReference>
<dbReference type="AlphaFoldDB" id="A0A0J0XH48"/>
<sequence length="579" mass="62942">MHASTINAKTSKTEERERLVAEMEAELGTSVNDDLEILGTSPQDIVTNLKSRKEGWTCERVMSVYIRAACAAHRKTNCLTEVLFREGLTEARAKDAALAGGEKPEGAFWGLPSSFKGGYMTGLAYIDTFNVLGVDTSLGCTPHCFQRTTEPEMEGTLVKLFRAQGGIPFCKTNIPQTLLAFESANPIFGASSNPYSSARTCGGSSGGEAALVTLRGTPLGWGSDIGGSLRIPAAYSGCLGLKPGLGRWPGAGQRPVAKGFEGVRPVVGPMARTVDDLTFASKSMIDAFVENIANHDFVQVENVVPLPWREPSLPKRMRIGYWLDDGVVRSSPAAVRAVREVAAALEKEGHELVLWQPPNVAEALKIFVALLSFDGFKQLLANIGRDPMEPAMFLVTLGPRLPGFARWLVSNLVSYLAKDPVFASVFTASKRKTIEEYVHWVHQRDEYTKAFRRAAWQEEKFDFLLCPVQAVPALEHGRTKDLSPLALSTILFNIVDSTAGVLPVTRVDAERDAAPANYLEGSTGSWILEKKVYGGDNPAYDSVKMAGLPVGVQIVGRQFEEERVLALMKIIEGAVAYEA</sequence>
<gene>
    <name evidence="8" type="ORF">CC85DRAFT_263930</name>
</gene>
<dbReference type="InterPro" id="IPR052096">
    <property type="entry name" value="Endocannabinoid_amidase"/>
</dbReference>
<accession>A0A0J0XH48</accession>
<protein>
    <recommendedName>
        <fullName evidence="3">amidase</fullName>
        <ecNumber evidence="3">3.5.1.4</ecNumber>
    </recommendedName>
</protein>
<evidence type="ECO:0000313" key="9">
    <source>
        <dbReference type="Proteomes" id="UP000053611"/>
    </source>
</evidence>
<feature type="binding site" evidence="6">
    <location>
        <begin position="225"/>
        <end position="228"/>
    </location>
    <ligand>
        <name>substrate</name>
    </ligand>
</feature>
<proteinExistence type="inferred from homology"/>
<reference evidence="8 9" key="1">
    <citation type="submission" date="2015-03" db="EMBL/GenBank/DDBJ databases">
        <title>Genomics and transcriptomics of the oil-accumulating basidiomycete yeast T. oleaginosus allow insights into substrate utilization and the diverse evolutionary trajectories of mating systems in fungi.</title>
        <authorList>
            <consortium name="DOE Joint Genome Institute"/>
            <person name="Kourist R."/>
            <person name="Kracht O."/>
            <person name="Bracharz F."/>
            <person name="Lipzen A."/>
            <person name="Nolan M."/>
            <person name="Ohm R."/>
            <person name="Grigoriev I."/>
            <person name="Sun S."/>
            <person name="Heitman J."/>
            <person name="Bruck T."/>
            <person name="Nowrousian M."/>
        </authorList>
    </citation>
    <scope>NUCLEOTIDE SEQUENCE [LARGE SCALE GENOMIC DNA]</scope>
    <source>
        <strain evidence="8 9">IBC0246</strain>
    </source>
</reference>
<evidence type="ECO:0000256" key="2">
    <source>
        <dbReference type="ARBA" id="ARBA00009199"/>
    </source>
</evidence>
<comment type="catalytic activity">
    <reaction evidence="1">
        <text>a monocarboxylic acid amide + H2O = a monocarboxylate + NH4(+)</text>
        <dbReference type="Rhea" id="RHEA:12020"/>
        <dbReference type="ChEBI" id="CHEBI:15377"/>
        <dbReference type="ChEBI" id="CHEBI:28938"/>
        <dbReference type="ChEBI" id="CHEBI:35757"/>
        <dbReference type="ChEBI" id="CHEBI:83628"/>
        <dbReference type="EC" id="3.5.1.4"/>
    </reaction>
</comment>